<dbReference type="PANTHER" id="PTHR44196">
    <property type="entry name" value="DEHYDROGENASE/REDUCTASE SDR FAMILY MEMBER 7B"/>
    <property type="match status" value="1"/>
</dbReference>
<protein>
    <submittedName>
        <fullName evidence="4">Short-chain dehydrogenase</fullName>
    </submittedName>
</protein>
<dbReference type="EMBL" id="AP022609">
    <property type="protein sequence ID" value="BBZ22083.1"/>
    <property type="molecule type" value="Genomic_DNA"/>
</dbReference>
<proteinExistence type="inferred from homology"/>
<organism evidence="4 5">
    <name type="scientific">Mycolicibacter hiberniae</name>
    <dbReference type="NCBI Taxonomy" id="29314"/>
    <lineage>
        <taxon>Bacteria</taxon>
        <taxon>Bacillati</taxon>
        <taxon>Actinomycetota</taxon>
        <taxon>Actinomycetes</taxon>
        <taxon>Mycobacteriales</taxon>
        <taxon>Mycobacteriaceae</taxon>
        <taxon>Mycolicibacter</taxon>
    </lineage>
</organism>
<reference evidence="4 5" key="1">
    <citation type="journal article" date="2019" name="Emerg. Microbes Infect.">
        <title>Comprehensive subspecies identification of 175 nontuberculous mycobacteria species based on 7547 genomic profiles.</title>
        <authorList>
            <person name="Matsumoto Y."/>
            <person name="Kinjo T."/>
            <person name="Motooka D."/>
            <person name="Nabeya D."/>
            <person name="Jung N."/>
            <person name="Uechi K."/>
            <person name="Horii T."/>
            <person name="Iida T."/>
            <person name="Fujita J."/>
            <person name="Nakamura S."/>
        </authorList>
    </citation>
    <scope>NUCLEOTIDE SEQUENCE [LARGE SCALE GENOMIC DNA]</scope>
    <source>
        <strain evidence="4 5">JCM 13571</strain>
    </source>
</reference>
<dbReference type="InterPro" id="IPR036291">
    <property type="entry name" value="NAD(P)-bd_dom_sf"/>
</dbReference>
<dbReference type="Proteomes" id="UP000467260">
    <property type="component" value="Chromosome"/>
</dbReference>
<dbReference type="SUPFAM" id="SSF51735">
    <property type="entry name" value="NAD(P)-binding Rossmann-fold domains"/>
    <property type="match status" value="1"/>
</dbReference>
<evidence type="ECO:0000256" key="1">
    <source>
        <dbReference type="ARBA" id="ARBA00006484"/>
    </source>
</evidence>
<dbReference type="CDD" id="cd05233">
    <property type="entry name" value="SDR_c"/>
    <property type="match status" value="1"/>
</dbReference>
<sequence length="285" mass="29758">MKLDGRAAVVTGGSQGLGLAVAGALAAEGADVLICGRGEEALDKARRQLSARTGGRVVAAVADVSRPEDSERLVSSALDAFGRLDVLVNNAGVYGPMGLLEDVDWGEWARAVEINLLGTVLPCRAALRHMKNAGHGKIINLSGGGATAPMPRISAYAASKAAVVRFTETLAEEVRQDGIDVNAVAPGALNTRLLEQVLSAGAERVGADYYEKSVRQKQQGGASMDSAAALCVFLASARSDGLTGKLISAVWDPWETLPAHATALAKSDIYTLRRIVPKDRGEDWG</sequence>
<dbReference type="KEGG" id="mhib:MHIB_05010"/>
<evidence type="ECO:0000256" key="3">
    <source>
        <dbReference type="RuleBase" id="RU000363"/>
    </source>
</evidence>
<dbReference type="RefSeq" id="WP_085135526.1">
    <property type="nucleotide sequence ID" value="NZ_AP022609.1"/>
</dbReference>
<dbReference type="PANTHER" id="PTHR44196:SF1">
    <property type="entry name" value="DEHYDROGENASE_REDUCTASE SDR FAMILY MEMBER 7B"/>
    <property type="match status" value="1"/>
</dbReference>
<comment type="similarity">
    <text evidence="1 3">Belongs to the short-chain dehydrogenases/reductases (SDR) family.</text>
</comment>
<keyword evidence="2" id="KW-0560">Oxidoreductase</keyword>
<dbReference type="InterPro" id="IPR002347">
    <property type="entry name" value="SDR_fam"/>
</dbReference>
<evidence type="ECO:0000313" key="5">
    <source>
        <dbReference type="Proteomes" id="UP000467260"/>
    </source>
</evidence>
<evidence type="ECO:0000313" key="4">
    <source>
        <dbReference type="EMBL" id="BBZ22083.1"/>
    </source>
</evidence>
<dbReference type="Pfam" id="PF00106">
    <property type="entry name" value="adh_short"/>
    <property type="match status" value="1"/>
</dbReference>
<dbReference type="GO" id="GO:0016020">
    <property type="term" value="C:membrane"/>
    <property type="evidence" value="ECO:0007669"/>
    <property type="project" value="TreeGrafter"/>
</dbReference>
<dbReference type="FunFam" id="3.40.50.720:FF:000084">
    <property type="entry name" value="Short-chain dehydrogenase reductase"/>
    <property type="match status" value="1"/>
</dbReference>
<dbReference type="GO" id="GO:0016491">
    <property type="term" value="F:oxidoreductase activity"/>
    <property type="evidence" value="ECO:0007669"/>
    <property type="project" value="UniProtKB-KW"/>
</dbReference>
<accession>A0A7I7WZV5</accession>
<evidence type="ECO:0000256" key="2">
    <source>
        <dbReference type="ARBA" id="ARBA00023002"/>
    </source>
</evidence>
<dbReference type="AlphaFoldDB" id="A0A7I7WZV5"/>
<dbReference type="OrthoDB" id="7064009at2"/>
<dbReference type="Gene3D" id="3.40.50.720">
    <property type="entry name" value="NAD(P)-binding Rossmann-like Domain"/>
    <property type="match status" value="1"/>
</dbReference>
<keyword evidence="5" id="KW-1185">Reference proteome</keyword>
<dbReference type="PRINTS" id="PR00081">
    <property type="entry name" value="GDHRDH"/>
</dbReference>
<gene>
    <name evidence="4" type="ORF">MHIB_05010</name>
</gene>
<dbReference type="PRINTS" id="PR00080">
    <property type="entry name" value="SDRFAMILY"/>
</dbReference>
<name>A0A7I7WZV5_9MYCO</name>